<feature type="transmembrane region" description="Helical" evidence="6">
    <location>
        <begin position="76"/>
        <end position="94"/>
    </location>
</feature>
<evidence type="ECO:0000256" key="5">
    <source>
        <dbReference type="SAM" id="MobiDB-lite"/>
    </source>
</evidence>
<evidence type="ECO:0000313" key="8">
    <source>
        <dbReference type="EMBL" id="OBR04062.1"/>
    </source>
</evidence>
<dbReference type="EMBL" id="LTAN01000009">
    <property type="protein sequence ID" value="OBR04062.1"/>
    <property type="molecule type" value="Genomic_DNA"/>
</dbReference>
<feature type="region of interest" description="Disordered" evidence="5">
    <location>
        <begin position="1"/>
        <end position="49"/>
    </location>
</feature>
<proteinExistence type="predicted"/>
<feature type="transmembrane region" description="Helical" evidence="6">
    <location>
        <begin position="421"/>
        <end position="440"/>
    </location>
</feature>
<keyword evidence="3 6" id="KW-1133">Transmembrane helix</keyword>
<sequence length="574" mass="62147">MSPRASPSANGEDTRSHAVPNNLHATSELTPLISDGSKPPAQPRKAVAHRSDVDIPINVTAAVNVPKKHTVVNTDAILYAIIFFCAGSAGLWTIPATRQVEDVVCRQHYDVLEPIDEDRCKEDAIQSRVAMVFAIYGALQATIAAASAVPWGIVADRVGRKMVFSLAVLGMMLDQLWFLLVCAFPWVFPLNAMWFGSSLQVIGGGNLVVSAVIFSMLTDITTSENRLIKHPPVLCWILLTCADRARKFMAAHLSSMIGNLGSPIIAGWMMERTGPWPVMWVSLFGFATMGYTIHLIPETQPAAQASLDTMTDESTISTAAQYRPRQLKEFLSLIRLPSLVLLLVTMLTLFPITLSTYQFMIIFASRRYQISTSQTGFLSFFYGFSVIVVIIAILPGVSKLLSSPKTPKALRFSNSNKRDLFLARVSSAILLLGSLCLAVSPNVSAFTGGLVLLSLGSGWGSYARSLCALYVDSAHRTQLYSITSLIETAGMIYAQPMLAGLFGLGMDLGGFWIGLPYLGCACFCAASLGLLLLVRLPAPEGGDNHVSEDNARHCTVCNDSPCNSLPDQTLNVSK</sequence>
<feature type="compositionally biased region" description="Polar residues" evidence="5">
    <location>
        <begin position="1"/>
        <end position="11"/>
    </location>
</feature>
<evidence type="ECO:0000313" key="9">
    <source>
        <dbReference type="Proteomes" id="UP000007174"/>
    </source>
</evidence>
<keyword evidence="4 6" id="KW-0472">Membrane</keyword>
<dbReference type="RefSeq" id="XP_018152580.1">
    <property type="nucleotide sequence ID" value="XM_018308163.1"/>
</dbReference>
<evidence type="ECO:0000256" key="3">
    <source>
        <dbReference type="ARBA" id="ARBA00022989"/>
    </source>
</evidence>
<feature type="transmembrane region" description="Helical" evidence="6">
    <location>
        <begin position="479"/>
        <end position="504"/>
    </location>
</feature>
<dbReference type="InterPro" id="IPR011701">
    <property type="entry name" value="MFS"/>
</dbReference>
<dbReference type="InterPro" id="IPR036259">
    <property type="entry name" value="MFS_trans_sf"/>
</dbReference>
<dbReference type="GeneID" id="28872270"/>
<organism evidence="7 9">
    <name type="scientific">Colletotrichum higginsianum (strain IMI 349063)</name>
    <name type="common">Crucifer anthracnose fungus</name>
    <dbReference type="NCBI Taxonomy" id="759273"/>
    <lineage>
        <taxon>Eukaryota</taxon>
        <taxon>Fungi</taxon>
        <taxon>Dikarya</taxon>
        <taxon>Ascomycota</taxon>
        <taxon>Pezizomycotina</taxon>
        <taxon>Sordariomycetes</taxon>
        <taxon>Hypocreomycetidae</taxon>
        <taxon>Glomerellales</taxon>
        <taxon>Glomerellaceae</taxon>
        <taxon>Colletotrichum</taxon>
        <taxon>Colletotrichum destructivum species complex</taxon>
    </lineage>
</organism>
<dbReference type="Proteomes" id="UP000007174">
    <property type="component" value="Unassembled WGS sequence"/>
</dbReference>
<dbReference type="PANTHER" id="PTHR23507">
    <property type="entry name" value="ZGC:174356"/>
    <property type="match status" value="1"/>
</dbReference>
<evidence type="ECO:0000256" key="2">
    <source>
        <dbReference type="ARBA" id="ARBA00022692"/>
    </source>
</evidence>
<feature type="transmembrane region" description="Helical" evidence="6">
    <location>
        <begin position="194"/>
        <end position="217"/>
    </location>
</feature>
<dbReference type="GO" id="GO:0016020">
    <property type="term" value="C:membrane"/>
    <property type="evidence" value="ECO:0007669"/>
    <property type="project" value="UniProtKB-SubCell"/>
</dbReference>
<dbReference type="EMBL" id="CACQ02001024">
    <property type="protein sequence ID" value="CCF34130.1"/>
    <property type="molecule type" value="Genomic_DNA"/>
</dbReference>
<feature type="transmembrane region" description="Helical" evidence="6">
    <location>
        <begin position="276"/>
        <end position="296"/>
    </location>
</feature>
<evidence type="ECO:0000256" key="1">
    <source>
        <dbReference type="ARBA" id="ARBA00004141"/>
    </source>
</evidence>
<feature type="transmembrane region" description="Helical" evidence="6">
    <location>
        <begin position="510"/>
        <end position="534"/>
    </location>
</feature>
<dbReference type="GO" id="GO:0022857">
    <property type="term" value="F:transmembrane transporter activity"/>
    <property type="evidence" value="ECO:0007669"/>
    <property type="project" value="InterPro"/>
</dbReference>
<dbReference type="HOGENOM" id="CLU_013756_2_1_1"/>
<feature type="transmembrane region" description="Helical" evidence="6">
    <location>
        <begin position="380"/>
        <end position="401"/>
    </location>
</feature>
<dbReference type="OrthoDB" id="3026777at2759"/>
<accession>H1V1M8</accession>
<reference evidence="7" key="1">
    <citation type="submission" date="2011-12" db="EMBL/GenBank/DDBJ databases">
        <title>The genome sequence of Colletotrichum higginsianum IMI 34906.</title>
        <authorList>
            <person name="Ma L.-J."/>
            <person name="O'Connell R."/>
            <person name="van Themaat E.V.L."/>
            <person name="Stueber K."/>
            <person name="Young S.K."/>
            <person name="Zeng Q."/>
            <person name="Gargeya S."/>
            <person name="Fitzgerald M."/>
            <person name="Haas B."/>
            <person name="Abouelleil A."/>
            <person name="Alvarado L."/>
            <person name="Arachchi H.M."/>
            <person name="Berlin A."/>
            <person name="Chapman S.B."/>
            <person name="Gearin G."/>
            <person name="Goldberg J."/>
            <person name="Griggs A."/>
            <person name="Gujja S."/>
            <person name="Hansen M."/>
            <person name="Heiman D."/>
            <person name="Howarth C."/>
            <person name="Larimer J."/>
            <person name="Lui A."/>
            <person name="MacDonald P.J.P."/>
            <person name="McCowen C."/>
            <person name="Montmayeur A."/>
            <person name="Murphy C."/>
            <person name="Neiman D."/>
            <person name="Pearson M."/>
            <person name="Priest M."/>
            <person name="Roberts A."/>
            <person name="Saif S."/>
            <person name="Shea T."/>
            <person name="Sisk P."/>
            <person name="Stolte C."/>
            <person name="Sykes S."/>
            <person name="Wortman J."/>
            <person name="Nusbaum C."/>
            <person name="Birren B."/>
        </authorList>
    </citation>
    <scope>NUCLEOTIDE SEQUENCE [LARGE SCALE GENOMIC DNA]</scope>
    <source>
        <strain evidence="7">IMI 349063</strain>
    </source>
</reference>
<gene>
    <name evidence="7" type="ORF">CH063_01085</name>
    <name evidence="8" type="ORF">CH63R_13189</name>
</gene>
<dbReference type="Proteomes" id="UP000092177">
    <property type="component" value="Chromosome 9"/>
</dbReference>
<dbReference type="VEuPathDB" id="FungiDB:CH63R_13189"/>
<feature type="transmembrane region" description="Helical" evidence="6">
    <location>
        <begin position="248"/>
        <end position="270"/>
    </location>
</feature>
<dbReference type="Gene3D" id="1.20.1250.20">
    <property type="entry name" value="MFS general substrate transporter like domains"/>
    <property type="match status" value="2"/>
</dbReference>
<evidence type="ECO:0000313" key="7">
    <source>
        <dbReference type="EMBL" id="CCF34130.1"/>
    </source>
</evidence>
<name>H1V1M8_COLHI</name>
<dbReference type="AlphaFoldDB" id="H1V1M8"/>
<dbReference type="KEGG" id="chig:CH63R_13189"/>
<dbReference type="SUPFAM" id="SSF103473">
    <property type="entry name" value="MFS general substrate transporter"/>
    <property type="match status" value="1"/>
</dbReference>
<feature type="transmembrane region" description="Helical" evidence="6">
    <location>
        <begin position="133"/>
        <end position="154"/>
    </location>
</feature>
<evidence type="ECO:0000256" key="6">
    <source>
        <dbReference type="SAM" id="Phobius"/>
    </source>
</evidence>
<comment type="subcellular location">
    <subcellularLocation>
        <location evidence="1">Membrane</location>
        <topology evidence="1">Multi-pass membrane protein</topology>
    </subcellularLocation>
</comment>
<feature type="transmembrane region" description="Helical" evidence="6">
    <location>
        <begin position="166"/>
        <end position="188"/>
    </location>
</feature>
<keyword evidence="10" id="KW-1185">Reference proteome</keyword>
<evidence type="ECO:0000313" key="10">
    <source>
        <dbReference type="Proteomes" id="UP000092177"/>
    </source>
</evidence>
<dbReference type="eggNOG" id="ENOG502SN7N">
    <property type="taxonomic scope" value="Eukaryota"/>
</dbReference>
<reference evidence="8" key="3">
    <citation type="submission" date="2016-02" db="EMBL/GenBank/DDBJ databases">
        <title>Resequencing and annotation of the Colletotrichum higginsianum genome.</title>
        <authorList>
            <person name="O'Connell R."/>
            <person name="Zambounis A."/>
            <person name="Thon M."/>
            <person name="Dallery J.-F."/>
        </authorList>
    </citation>
    <scope>NUCLEOTIDE SEQUENCE [LARGE SCALE GENOMIC DNA]</scope>
    <source>
        <strain evidence="8">IMI 349063</strain>
    </source>
</reference>
<dbReference type="Pfam" id="PF07690">
    <property type="entry name" value="MFS_1"/>
    <property type="match status" value="1"/>
</dbReference>
<keyword evidence="2 6" id="KW-0812">Transmembrane</keyword>
<dbReference type="PANTHER" id="PTHR23507:SF1">
    <property type="entry name" value="FI18259P1-RELATED"/>
    <property type="match status" value="1"/>
</dbReference>
<evidence type="ECO:0000256" key="4">
    <source>
        <dbReference type="ARBA" id="ARBA00023136"/>
    </source>
</evidence>
<reference evidence="10" key="4">
    <citation type="journal article" date="2017" name="BMC Genomics">
        <title>Gapless genome assembly of Colletotrichum higginsianum reveals chromosome structure and association of transposable elements with secondary metabolite gene clusters.</title>
        <authorList>
            <person name="Dallery J.-F."/>
            <person name="Lapalu N."/>
            <person name="Zampounis A."/>
            <person name="Pigne S."/>
            <person name="Luyten I."/>
            <person name="Amselem J."/>
            <person name="Wittenberg A.H.J."/>
            <person name="Zhou S."/>
            <person name="de Queiroz M.V."/>
            <person name="Robin G.P."/>
            <person name="Auger A."/>
            <person name="Hainaut M."/>
            <person name="Henrissat B."/>
            <person name="Kim K.-T."/>
            <person name="Lee Y.-H."/>
            <person name="Lespinet O."/>
            <person name="Schwartz D.C."/>
            <person name="Thon M.R."/>
            <person name="O'Connell R.J."/>
        </authorList>
    </citation>
    <scope>NUCLEOTIDE SEQUENCE [LARGE SCALE GENOMIC DNA]</scope>
    <source>
        <strain evidence="10">IMI 349063</strain>
    </source>
</reference>
<feature type="transmembrane region" description="Helical" evidence="6">
    <location>
        <begin position="333"/>
        <end position="360"/>
    </location>
</feature>
<protein>
    <submittedName>
        <fullName evidence="7">Major facilitator superfamily transporter</fullName>
    </submittedName>
</protein>
<feature type="transmembrane region" description="Helical" evidence="6">
    <location>
        <begin position="446"/>
        <end position="467"/>
    </location>
</feature>
<reference evidence="9" key="2">
    <citation type="journal article" date="2012" name="Nat. Genet.">
        <title>Lifestyle transitions in plant pathogenic Colletotrichum fungi deciphered by genome and transcriptome analyses.</title>
        <authorList>
            <person name="O'Connell R.J."/>
            <person name="Thon M.R."/>
            <person name="Hacquard S."/>
            <person name="Amyotte S.G."/>
            <person name="Kleemann J."/>
            <person name="Torres M.F."/>
            <person name="Damm U."/>
            <person name="Buiate E.A."/>
            <person name="Epstein L."/>
            <person name="Alkan N."/>
            <person name="Altmueller J."/>
            <person name="Alvarado-Balderrama L."/>
            <person name="Bauser C.A."/>
            <person name="Becker C."/>
            <person name="Birren B.W."/>
            <person name="Chen Z."/>
            <person name="Choi J."/>
            <person name="Crouch J.A."/>
            <person name="Duvick J.P."/>
            <person name="Farman M.A."/>
            <person name="Gan P."/>
            <person name="Heiman D."/>
            <person name="Henrissat B."/>
            <person name="Howard R.J."/>
            <person name="Kabbage M."/>
            <person name="Koch C."/>
            <person name="Kracher B."/>
            <person name="Kubo Y."/>
            <person name="Law A.D."/>
            <person name="Lebrun M.-H."/>
            <person name="Lee Y.-H."/>
            <person name="Miyara I."/>
            <person name="Moore N."/>
            <person name="Neumann U."/>
            <person name="Nordstroem K."/>
            <person name="Panaccione D.G."/>
            <person name="Panstruga R."/>
            <person name="Place M."/>
            <person name="Proctor R.H."/>
            <person name="Prusky D."/>
            <person name="Rech G."/>
            <person name="Reinhardt R."/>
            <person name="Rollins J.A."/>
            <person name="Rounsley S."/>
            <person name="Schardl C.L."/>
            <person name="Schwartz D.C."/>
            <person name="Shenoy N."/>
            <person name="Shirasu K."/>
            <person name="Sikhakolli U.R."/>
            <person name="Stueber K."/>
            <person name="Sukno S.A."/>
            <person name="Sweigard J.A."/>
            <person name="Takano Y."/>
            <person name="Takahara H."/>
            <person name="Trail F."/>
            <person name="van der Does H.C."/>
            <person name="Voll L.M."/>
            <person name="Will I."/>
            <person name="Young S."/>
            <person name="Zeng Q."/>
            <person name="Zhang J."/>
            <person name="Zhou S."/>
            <person name="Dickman M.B."/>
            <person name="Schulze-Lefert P."/>
            <person name="Ver Loren van Themaat E."/>
            <person name="Ma L.-J."/>
            <person name="Vaillancourt L.J."/>
        </authorList>
    </citation>
    <scope>NUCLEOTIDE SEQUENCE [LARGE SCALE GENOMIC DNA]</scope>
    <source>
        <strain evidence="9">IMI 349063</strain>
    </source>
</reference>